<name>A0A235F533_9BACL</name>
<dbReference type="RefSeq" id="WP_094253839.1">
    <property type="nucleotide sequence ID" value="NZ_JBHLXL010000001.1"/>
</dbReference>
<keyword evidence="8" id="KW-0902">Two-component regulatory system</keyword>
<dbReference type="OrthoDB" id="9767435at2"/>
<dbReference type="PROSITE" id="PS50109">
    <property type="entry name" value="HIS_KIN"/>
    <property type="match status" value="1"/>
</dbReference>
<dbReference type="GO" id="GO:0005524">
    <property type="term" value="F:ATP binding"/>
    <property type="evidence" value="ECO:0007669"/>
    <property type="project" value="UniProtKB-KW"/>
</dbReference>
<dbReference type="InterPro" id="IPR022066">
    <property type="entry name" value="PdtaS_GAF"/>
</dbReference>
<dbReference type="GO" id="GO:0000160">
    <property type="term" value="P:phosphorelay signal transduction system"/>
    <property type="evidence" value="ECO:0007669"/>
    <property type="project" value="UniProtKB-KW"/>
</dbReference>
<evidence type="ECO:0000313" key="10">
    <source>
        <dbReference type="EMBL" id="OYD56416.1"/>
    </source>
</evidence>
<evidence type="ECO:0000256" key="8">
    <source>
        <dbReference type="ARBA" id="ARBA00023012"/>
    </source>
</evidence>
<dbReference type="Pfam" id="PF02518">
    <property type="entry name" value="HATPase_c"/>
    <property type="match status" value="1"/>
</dbReference>
<dbReference type="InterPro" id="IPR038424">
    <property type="entry name" value="H_kinase_PdtaS_GAF_sf"/>
</dbReference>
<comment type="catalytic activity">
    <reaction evidence="1">
        <text>ATP + protein L-histidine = ADP + protein N-phospho-L-histidine.</text>
        <dbReference type="EC" id="2.7.13.3"/>
    </reaction>
</comment>
<dbReference type="Pfam" id="PF12282">
    <property type="entry name" value="GAF_PdtaS"/>
    <property type="match status" value="1"/>
</dbReference>
<dbReference type="AlphaFoldDB" id="A0A235F533"/>
<accession>A0A235F533</accession>
<evidence type="ECO:0000256" key="2">
    <source>
        <dbReference type="ARBA" id="ARBA00012438"/>
    </source>
</evidence>
<dbReference type="Pfam" id="PF07568">
    <property type="entry name" value="HisKA_2"/>
    <property type="match status" value="1"/>
</dbReference>
<reference evidence="10 11" key="1">
    <citation type="submission" date="2017-07" db="EMBL/GenBank/DDBJ databases">
        <title>Fictibacillus sp. nov. GDSW-R2A3 Genome sequencing and assembly.</title>
        <authorList>
            <person name="Mayilraj S."/>
        </authorList>
    </citation>
    <scope>NUCLEOTIDE SEQUENCE [LARGE SCALE GENOMIC DNA]</scope>
    <source>
        <strain evidence="10 11">GDSW-R2A3</strain>
    </source>
</reference>
<dbReference type="InterPro" id="IPR011495">
    <property type="entry name" value="Sig_transdc_His_kin_sub2_dim/P"/>
</dbReference>
<feature type="domain" description="Histidine kinase" evidence="9">
    <location>
        <begin position="279"/>
        <end position="470"/>
    </location>
</feature>
<dbReference type="GO" id="GO:0004673">
    <property type="term" value="F:protein histidine kinase activity"/>
    <property type="evidence" value="ECO:0007669"/>
    <property type="project" value="UniProtKB-EC"/>
</dbReference>
<keyword evidence="7" id="KW-0067">ATP-binding</keyword>
<dbReference type="PANTHER" id="PTHR41523">
    <property type="entry name" value="TWO-COMPONENT SYSTEM SENSOR PROTEIN"/>
    <property type="match status" value="1"/>
</dbReference>
<dbReference type="InterPro" id="IPR005467">
    <property type="entry name" value="His_kinase_dom"/>
</dbReference>
<keyword evidence="6" id="KW-0418">Kinase</keyword>
<dbReference type="Gene3D" id="3.30.450.20">
    <property type="entry name" value="PAS domain"/>
    <property type="match status" value="1"/>
</dbReference>
<dbReference type="InterPro" id="IPR003594">
    <property type="entry name" value="HATPase_dom"/>
</dbReference>
<dbReference type="EC" id="2.7.13.3" evidence="2"/>
<evidence type="ECO:0000256" key="3">
    <source>
        <dbReference type="ARBA" id="ARBA00022553"/>
    </source>
</evidence>
<dbReference type="SUPFAM" id="SSF55785">
    <property type="entry name" value="PYP-like sensor domain (PAS domain)"/>
    <property type="match status" value="1"/>
</dbReference>
<evidence type="ECO:0000313" key="11">
    <source>
        <dbReference type="Proteomes" id="UP000215059"/>
    </source>
</evidence>
<keyword evidence="3" id="KW-0597">Phosphoprotein</keyword>
<evidence type="ECO:0000259" key="9">
    <source>
        <dbReference type="PROSITE" id="PS50109"/>
    </source>
</evidence>
<dbReference type="Gene3D" id="3.30.450.280">
    <property type="entry name" value="GAF domain"/>
    <property type="match status" value="1"/>
</dbReference>
<dbReference type="InterPro" id="IPR035965">
    <property type="entry name" value="PAS-like_dom_sf"/>
</dbReference>
<keyword evidence="4" id="KW-0808">Transferase</keyword>
<evidence type="ECO:0000256" key="4">
    <source>
        <dbReference type="ARBA" id="ARBA00022679"/>
    </source>
</evidence>
<dbReference type="Proteomes" id="UP000215059">
    <property type="component" value="Unassembled WGS sequence"/>
</dbReference>
<comment type="caution">
    <text evidence="10">The sequence shown here is derived from an EMBL/GenBank/DDBJ whole genome shotgun (WGS) entry which is preliminary data.</text>
</comment>
<dbReference type="Gene3D" id="3.30.565.10">
    <property type="entry name" value="Histidine kinase-like ATPase, C-terminal domain"/>
    <property type="match status" value="1"/>
</dbReference>
<sequence length="477" mass="54465">MDYIRNLCRQHTRLTDEEISLIVDKSNMLQTIADLSGSHVFIDCMTAHPEKAVVVAEAVPSTSPLLYKEQVVGTFIYETFEPAVFSSFKSRKPVMVKRAVTTEGQHVSQNVIPILFNEKAIGVMISEKDISAQIEHEKEIAFLTEATQEFGRTFWDMISKQPSIPDVLEDGLLLLNDEGKILYANNYAIRLIQKHLGQHSHQEYKDKSIYELFPFIEKDNIGHFGIVEREIAYEGRVYIKRMISLKSKDSPIVLIYLRDITDLREKERQLVVKSAVIKEIHHRVKNNLQTVASLLRLQMRRGVPEDTKHLYQESLNRIMSIATVHEFLSYSGMEMVNISEILEKIAKMLVYQSDQSEHSITLVLDVDEISLKSNQAVSLSLIFNEILQNSIKHGFKNQSGTITVKMKLIDGEVHLSVVDDGEGYKPGVKKDQLGLEIVRNLTEFDLSGEFLIYPNKERGTTAAVQFFLEQEDLYDKA</sequence>
<dbReference type="PANTHER" id="PTHR41523:SF8">
    <property type="entry name" value="ETHYLENE RESPONSE SENSOR PROTEIN"/>
    <property type="match status" value="1"/>
</dbReference>
<dbReference type="InterPro" id="IPR036890">
    <property type="entry name" value="HATPase_C_sf"/>
</dbReference>
<evidence type="ECO:0000256" key="1">
    <source>
        <dbReference type="ARBA" id="ARBA00000085"/>
    </source>
</evidence>
<keyword evidence="11" id="KW-1185">Reference proteome</keyword>
<proteinExistence type="predicted"/>
<organism evidence="10 11">
    <name type="scientific">Fictibacillus aquaticus</name>
    <dbReference type="NCBI Taxonomy" id="2021314"/>
    <lineage>
        <taxon>Bacteria</taxon>
        <taxon>Bacillati</taxon>
        <taxon>Bacillota</taxon>
        <taxon>Bacilli</taxon>
        <taxon>Bacillales</taxon>
        <taxon>Fictibacillaceae</taxon>
        <taxon>Fictibacillus</taxon>
    </lineage>
</organism>
<evidence type="ECO:0000256" key="7">
    <source>
        <dbReference type="ARBA" id="ARBA00022840"/>
    </source>
</evidence>
<evidence type="ECO:0000256" key="5">
    <source>
        <dbReference type="ARBA" id="ARBA00022741"/>
    </source>
</evidence>
<keyword evidence="5" id="KW-0547">Nucleotide-binding</keyword>
<protein>
    <recommendedName>
        <fullName evidence="2">histidine kinase</fullName>
        <ecNumber evidence="2">2.7.13.3</ecNumber>
    </recommendedName>
</protein>
<gene>
    <name evidence="10" type="ORF">CGZ90_17535</name>
</gene>
<dbReference type="SUPFAM" id="SSF55874">
    <property type="entry name" value="ATPase domain of HSP90 chaperone/DNA topoisomerase II/histidine kinase"/>
    <property type="match status" value="1"/>
</dbReference>
<evidence type="ECO:0000256" key="6">
    <source>
        <dbReference type="ARBA" id="ARBA00022777"/>
    </source>
</evidence>
<dbReference type="EMBL" id="NOII01000012">
    <property type="protein sequence ID" value="OYD56416.1"/>
    <property type="molecule type" value="Genomic_DNA"/>
</dbReference>